<dbReference type="PANTHER" id="PTHR45835:SF99">
    <property type="entry name" value="CHROMO DOMAIN-CONTAINING PROTEIN-RELATED"/>
    <property type="match status" value="1"/>
</dbReference>
<evidence type="ECO:0000313" key="2">
    <source>
        <dbReference type="Proteomes" id="UP000325315"/>
    </source>
</evidence>
<accession>A0A5B6VMN0</accession>
<comment type="caution">
    <text evidence="1">The sequence shown here is derived from an EMBL/GenBank/DDBJ whole genome shotgun (WGS) entry which is preliminary data.</text>
</comment>
<evidence type="ECO:0000313" key="1">
    <source>
        <dbReference type="EMBL" id="KAA3470325.1"/>
    </source>
</evidence>
<dbReference type="AlphaFoldDB" id="A0A5B6VMN0"/>
<sequence length="94" mass="11119">MKREITEYVAKCLVCQQAKEQITMDFVLGLSLASKNKDVIWVIVDKLTKLAHYIPMKTDYSLKKLDKFYISEITRIRDLLTDFRVSYKKRWAPS</sequence>
<dbReference type="Proteomes" id="UP000325315">
    <property type="component" value="Unassembled WGS sequence"/>
</dbReference>
<dbReference type="OrthoDB" id="1002254at2759"/>
<reference evidence="2" key="1">
    <citation type="journal article" date="2019" name="Plant Biotechnol. J.">
        <title>Genome sequencing of the Australian wild diploid species Gossypium australe highlights disease resistance and delayed gland morphogenesis.</title>
        <authorList>
            <person name="Cai Y."/>
            <person name="Cai X."/>
            <person name="Wang Q."/>
            <person name="Wang P."/>
            <person name="Zhang Y."/>
            <person name="Cai C."/>
            <person name="Xu Y."/>
            <person name="Wang K."/>
            <person name="Zhou Z."/>
            <person name="Wang C."/>
            <person name="Geng S."/>
            <person name="Li B."/>
            <person name="Dong Q."/>
            <person name="Hou Y."/>
            <person name="Wang H."/>
            <person name="Ai P."/>
            <person name="Liu Z."/>
            <person name="Yi F."/>
            <person name="Sun M."/>
            <person name="An G."/>
            <person name="Cheng J."/>
            <person name="Zhang Y."/>
            <person name="Shi Q."/>
            <person name="Xie Y."/>
            <person name="Shi X."/>
            <person name="Chang Y."/>
            <person name="Huang F."/>
            <person name="Chen Y."/>
            <person name="Hong S."/>
            <person name="Mi L."/>
            <person name="Sun Q."/>
            <person name="Zhang L."/>
            <person name="Zhou B."/>
            <person name="Peng R."/>
            <person name="Zhang X."/>
            <person name="Liu F."/>
        </authorList>
    </citation>
    <scope>NUCLEOTIDE SEQUENCE [LARGE SCALE GENOMIC DNA]</scope>
    <source>
        <strain evidence="2">cv. PA1801</strain>
    </source>
</reference>
<gene>
    <name evidence="1" type="ORF">EPI10_016039</name>
</gene>
<proteinExistence type="predicted"/>
<keyword evidence="2" id="KW-1185">Reference proteome</keyword>
<dbReference type="PANTHER" id="PTHR45835">
    <property type="entry name" value="YALI0A06105P"/>
    <property type="match status" value="1"/>
</dbReference>
<protein>
    <submittedName>
        <fullName evidence="1">Integrase</fullName>
    </submittedName>
</protein>
<dbReference type="EMBL" id="SMMG02000006">
    <property type="protein sequence ID" value="KAA3470325.1"/>
    <property type="molecule type" value="Genomic_DNA"/>
</dbReference>
<name>A0A5B6VMN0_9ROSI</name>
<organism evidence="1 2">
    <name type="scientific">Gossypium australe</name>
    <dbReference type="NCBI Taxonomy" id="47621"/>
    <lineage>
        <taxon>Eukaryota</taxon>
        <taxon>Viridiplantae</taxon>
        <taxon>Streptophyta</taxon>
        <taxon>Embryophyta</taxon>
        <taxon>Tracheophyta</taxon>
        <taxon>Spermatophyta</taxon>
        <taxon>Magnoliopsida</taxon>
        <taxon>eudicotyledons</taxon>
        <taxon>Gunneridae</taxon>
        <taxon>Pentapetalae</taxon>
        <taxon>rosids</taxon>
        <taxon>malvids</taxon>
        <taxon>Malvales</taxon>
        <taxon>Malvaceae</taxon>
        <taxon>Malvoideae</taxon>
        <taxon>Gossypium</taxon>
    </lineage>
</organism>